<dbReference type="Proteomes" id="UP000030634">
    <property type="component" value="Chromosome"/>
</dbReference>
<keyword evidence="4 7" id="KW-0812">Transmembrane</keyword>
<dbReference type="CDD" id="cd06261">
    <property type="entry name" value="TM_PBP2"/>
    <property type="match status" value="1"/>
</dbReference>
<keyword evidence="6 7" id="KW-0472">Membrane</keyword>
<dbReference type="SUPFAM" id="SSF161098">
    <property type="entry name" value="MetI-like"/>
    <property type="match status" value="1"/>
</dbReference>
<dbReference type="HOGENOM" id="CLU_036879_1_0_0"/>
<feature type="transmembrane region" description="Helical" evidence="7">
    <location>
        <begin position="99"/>
        <end position="124"/>
    </location>
</feature>
<dbReference type="PANTHER" id="PTHR43163:SF6">
    <property type="entry name" value="DIPEPTIDE TRANSPORT SYSTEM PERMEASE PROTEIN DPPB-RELATED"/>
    <property type="match status" value="1"/>
</dbReference>
<evidence type="ECO:0000259" key="8">
    <source>
        <dbReference type="PROSITE" id="PS50928"/>
    </source>
</evidence>
<dbReference type="STRING" id="1182571.QR90_05655"/>
<feature type="domain" description="ABC transmembrane type-1" evidence="8">
    <location>
        <begin position="100"/>
        <end position="312"/>
    </location>
</feature>
<comment type="similarity">
    <text evidence="7">Belongs to the binding-protein-dependent transport system permease family.</text>
</comment>
<dbReference type="Gene3D" id="1.10.3720.10">
    <property type="entry name" value="MetI-like"/>
    <property type="match status" value="1"/>
</dbReference>
<evidence type="ECO:0000256" key="1">
    <source>
        <dbReference type="ARBA" id="ARBA00004651"/>
    </source>
</evidence>
<organism evidence="9 10">
    <name type="scientific">Deinococcus radiopugnans</name>
    <dbReference type="NCBI Taxonomy" id="57497"/>
    <lineage>
        <taxon>Bacteria</taxon>
        <taxon>Thermotogati</taxon>
        <taxon>Deinococcota</taxon>
        <taxon>Deinococci</taxon>
        <taxon>Deinococcales</taxon>
        <taxon>Deinococcaceae</taxon>
        <taxon>Deinococcus</taxon>
    </lineage>
</organism>
<dbReference type="GO" id="GO:0005886">
    <property type="term" value="C:plasma membrane"/>
    <property type="evidence" value="ECO:0007669"/>
    <property type="project" value="UniProtKB-SubCell"/>
</dbReference>
<dbReference type="AlphaFoldDB" id="A0A0A7KEV1"/>
<accession>A0A0A7KEV1</accession>
<proteinExistence type="inferred from homology"/>
<dbReference type="PANTHER" id="PTHR43163">
    <property type="entry name" value="DIPEPTIDE TRANSPORT SYSTEM PERMEASE PROTEIN DPPB-RELATED"/>
    <property type="match status" value="1"/>
</dbReference>
<protein>
    <submittedName>
        <fullName evidence="9">Peptide ABC transporter permease</fullName>
    </submittedName>
</protein>
<evidence type="ECO:0000256" key="5">
    <source>
        <dbReference type="ARBA" id="ARBA00022989"/>
    </source>
</evidence>
<dbReference type="RefSeq" id="WP_039682922.1">
    <property type="nucleotide sequence ID" value="NZ_CP010028.1"/>
</dbReference>
<dbReference type="Pfam" id="PF00528">
    <property type="entry name" value="BPD_transp_1"/>
    <property type="match status" value="1"/>
</dbReference>
<reference evidence="10" key="1">
    <citation type="submission" date="2014-11" db="EMBL/GenBank/DDBJ databases">
        <title>Hymenobacter sp. DG25B genome submission.</title>
        <authorList>
            <person name="Jung H.-Y."/>
            <person name="Kim M.K."/>
            <person name="Srinivasan S."/>
            <person name="Lim S."/>
        </authorList>
    </citation>
    <scope>NUCLEOTIDE SEQUENCE [LARGE SCALE GENOMIC DNA]</scope>
    <source>
        <strain evidence="10">DY59</strain>
    </source>
</reference>
<keyword evidence="5 7" id="KW-1133">Transmembrane helix</keyword>
<evidence type="ECO:0000256" key="3">
    <source>
        <dbReference type="ARBA" id="ARBA00022475"/>
    </source>
</evidence>
<name>A0A0A7KEV1_9DEIO</name>
<dbReference type="GO" id="GO:0055085">
    <property type="term" value="P:transmembrane transport"/>
    <property type="evidence" value="ECO:0007669"/>
    <property type="project" value="InterPro"/>
</dbReference>
<evidence type="ECO:0000256" key="4">
    <source>
        <dbReference type="ARBA" id="ARBA00022692"/>
    </source>
</evidence>
<evidence type="ECO:0000256" key="7">
    <source>
        <dbReference type="RuleBase" id="RU363032"/>
    </source>
</evidence>
<evidence type="ECO:0000313" key="9">
    <source>
        <dbReference type="EMBL" id="AIZ44692.1"/>
    </source>
</evidence>
<gene>
    <name evidence="9" type="ORF">QR90_05655</name>
</gene>
<feature type="transmembrane region" description="Helical" evidence="7">
    <location>
        <begin position="189"/>
        <end position="210"/>
    </location>
</feature>
<keyword evidence="3" id="KW-1003">Cell membrane</keyword>
<dbReference type="PROSITE" id="PS50928">
    <property type="entry name" value="ABC_TM1"/>
    <property type="match status" value="1"/>
</dbReference>
<evidence type="ECO:0000256" key="6">
    <source>
        <dbReference type="ARBA" id="ARBA00023136"/>
    </source>
</evidence>
<dbReference type="InterPro" id="IPR000515">
    <property type="entry name" value="MetI-like"/>
</dbReference>
<dbReference type="InterPro" id="IPR035906">
    <property type="entry name" value="MetI-like_sf"/>
</dbReference>
<evidence type="ECO:0000256" key="2">
    <source>
        <dbReference type="ARBA" id="ARBA00022448"/>
    </source>
</evidence>
<sequence length="328" mass="36140">MSYLLRKLGIFVFTLWVAATLNFVLPRLVPGDPVSVMLAKYQGRLDPSAVDALKIAYGLNDLGSPLSQYFSYLGNLVRGDFGRSISLFPTPVIDVVRTALPYTLGLIGVTTVISFVLGSALGLYSGWRRGRAVADGLTPVALFLNAMPYFWFGLILLYVFAFQLKWFPLSGALDPFPGDTFSAGWWSSLLRHAALPVFTILVTSVGGWLITMRNNVINVAGEDYLAFARAKGLTERRIITRYVLRNALLPSFTAFGMALGFVVGGSILTEIVFSYPGLGFYLYQSVTNLDYPLMQAIFFFIALAVLLANLLVDFINVLLDPRIREGRA</sequence>
<feature type="transmembrane region" description="Helical" evidence="7">
    <location>
        <begin position="136"/>
        <end position="161"/>
    </location>
</feature>
<dbReference type="KEGG" id="dsw:QR90_05655"/>
<keyword evidence="2 7" id="KW-0813">Transport</keyword>
<dbReference type="EMBL" id="CP010028">
    <property type="protein sequence ID" value="AIZ44692.1"/>
    <property type="molecule type" value="Genomic_DNA"/>
</dbReference>
<feature type="transmembrane region" description="Helical" evidence="7">
    <location>
        <begin position="247"/>
        <end position="273"/>
    </location>
</feature>
<feature type="transmembrane region" description="Helical" evidence="7">
    <location>
        <begin position="293"/>
        <end position="319"/>
    </location>
</feature>
<comment type="subcellular location">
    <subcellularLocation>
        <location evidence="1 7">Cell membrane</location>
        <topology evidence="1 7">Multi-pass membrane protein</topology>
    </subcellularLocation>
</comment>
<evidence type="ECO:0000313" key="10">
    <source>
        <dbReference type="Proteomes" id="UP000030634"/>
    </source>
</evidence>